<protein>
    <submittedName>
        <fullName evidence="3">GNAT family N-acetyltransferase</fullName>
    </submittedName>
</protein>
<reference evidence="3" key="1">
    <citation type="submission" date="2021-03" db="EMBL/GenBank/DDBJ databases">
        <authorList>
            <person name="Kanchanasin P."/>
            <person name="Saeng-In P."/>
            <person name="Phongsopitanun W."/>
            <person name="Yuki M."/>
            <person name="Kudo T."/>
            <person name="Ohkuma M."/>
            <person name="Tanasupawat S."/>
        </authorList>
    </citation>
    <scope>NUCLEOTIDE SEQUENCE</scope>
    <source>
        <strain evidence="3">GKU 128</strain>
    </source>
</reference>
<dbReference type="InterPro" id="IPR016181">
    <property type="entry name" value="Acyl_CoA_acyltransferase"/>
</dbReference>
<sequence>MQELVTYLEMTSPDDLNPATVLPTIALVPATGPQTRALTLRIGTQYNWDSAAFTDAQWSDYLARTDSWMITSNDQPAGLADYEVTGDTVEVTTFGLVPEFVGKGIGAHALTLTLQRAWTLTPTISRVWLHTSTQDHPNALPNYRKRGLRPFKTKPGISLPPAS</sequence>
<gene>
    <name evidence="3" type="ORF">J4573_20295</name>
</gene>
<dbReference type="Gene3D" id="3.40.630.30">
    <property type="match status" value="1"/>
</dbReference>
<dbReference type="PROSITE" id="PS51186">
    <property type="entry name" value="GNAT"/>
    <property type="match status" value="1"/>
</dbReference>
<dbReference type="GO" id="GO:0016747">
    <property type="term" value="F:acyltransferase activity, transferring groups other than amino-acyl groups"/>
    <property type="evidence" value="ECO:0007669"/>
    <property type="project" value="InterPro"/>
</dbReference>
<feature type="region of interest" description="Disordered" evidence="1">
    <location>
        <begin position="139"/>
        <end position="163"/>
    </location>
</feature>
<dbReference type="RefSeq" id="WP_208257345.1">
    <property type="nucleotide sequence ID" value="NZ_JAGEOJ010000008.1"/>
</dbReference>
<dbReference type="Pfam" id="PF00583">
    <property type="entry name" value="Acetyltransf_1"/>
    <property type="match status" value="1"/>
</dbReference>
<evidence type="ECO:0000313" key="4">
    <source>
        <dbReference type="Proteomes" id="UP000669179"/>
    </source>
</evidence>
<evidence type="ECO:0000256" key="1">
    <source>
        <dbReference type="SAM" id="MobiDB-lite"/>
    </source>
</evidence>
<dbReference type="EMBL" id="JAGEOJ010000008">
    <property type="protein sequence ID" value="MBO2449454.1"/>
    <property type="molecule type" value="Genomic_DNA"/>
</dbReference>
<keyword evidence="4" id="KW-1185">Reference proteome</keyword>
<organism evidence="3 4">
    <name type="scientific">Actinomadura barringtoniae</name>
    <dbReference type="NCBI Taxonomy" id="1427535"/>
    <lineage>
        <taxon>Bacteria</taxon>
        <taxon>Bacillati</taxon>
        <taxon>Actinomycetota</taxon>
        <taxon>Actinomycetes</taxon>
        <taxon>Streptosporangiales</taxon>
        <taxon>Thermomonosporaceae</taxon>
        <taxon>Actinomadura</taxon>
    </lineage>
</organism>
<dbReference type="SUPFAM" id="SSF55729">
    <property type="entry name" value="Acyl-CoA N-acyltransferases (Nat)"/>
    <property type="match status" value="1"/>
</dbReference>
<evidence type="ECO:0000259" key="2">
    <source>
        <dbReference type="PROSITE" id="PS51186"/>
    </source>
</evidence>
<name>A0A939T5F4_9ACTN</name>
<dbReference type="CDD" id="cd04301">
    <property type="entry name" value="NAT_SF"/>
    <property type="match status" value="1"/>
</dbReference>
<feature type="compositionally biased region" description="Basic residues" evidence="1">
    <location>
        <begin position="143"/>
        <end position="152"/>
    </location>
</feature>
<accession>A0A939T5F4</accession>
<dbReference type="AlphaFoldDB" id="A0A939T5F4"/>
<dbReference type="Proteomes" id="UP000669179">
    <property type="component" value="Unassembled WGS sequence"/>
</dbReference>
<comment type="caution">
    <text evidence="3">The sequence shown here is derived from an EMBL/GenBank/DDBJ whole genome shotgun (WGS) entry which is preliminary data.</text>
</comment>
<proteinExistence type="predicted"/>
<feature type="domain" description="N-acetyltransferase" evidence="2">
    <location>
        <begin position="33"/>
        <end position="163"/>
    </location>
</feature>
<evidence type="ECO:0000313" key="3">
    <source>
        <dbReference type="EMBL" id="MBO2449454.1"/>
    </source>
</evidence>
<dbReference type="InterPro" id="IPR000182">
    <property type="entry name" value="GNAT_dom"/>
</dbReference>